<dbReference type="GO" id="GO:0003700">
    <property type="term" value="F:DNA-binding transcription factor activity"/>
    <property type="evidence" value="ECO:0007669"/>
    <property type="project" value="TreeGrafter"/>
</dbReference>
<evidence type="ECO:0000256" key="3">
    <source>
        <dbReference type="ARBA" id="ARBA00023163"/>
    </source>
</evidence>
<feature type="domain" description="IclR-ED" evidence="5">
    <location>
        <begin position="63"/>
        <end position="240"/>
    </location>
</feature>
<dbReference type="GO" id="GO:0045892">
    <property type="term" value="P:negative regulation of DNA-templated transcription"/>
    <property type="evidence" value="ECO:0007669"/>
    <property type="project" value="TreeGrafter"/>
</dbReference>
<protein>
    <submittedName>
        <fullName evidence="6">IclR family transcriptional regulator protein</fullName>
    </submittedName>
</protein>
<evidence type="ECO:0000256" key="1">
    <source>
        <dbReference type="ARBA" id="ARBA00023015"/>
    </source>
</evidence>
<dbReference type="InterPro" id="IPR005471">
    <property type="entry name" value="Tscrpt_reg_IclR_N"/>
</dbReference>
<dbReference type="SMART" id="SM00346">
    <property type="entry name" value="HTH_ICLR"/>
    <property type="match status" value="1"/>
</dbReference>
<dbReference type="PANTHER" id="PTHR30136">
    <property type="entry name" value="HELIX-TURN-HELIX TRANSCRIPTIONAL REGULATOR, ICLR FAMILY"/>
    <property type="match status" value="1"/>
</dbReference>
<dbReference type="GO" id="GO:0003677">
    <property type="term" value="F:DNA binding"/>
    <property type="evidence" value="ECO:0007669"/>
    <property type="project" value="UniProtKB-KW"/>
</dbReference>
<organism evidence="6 7">
    <name type="scientific">Rhizobium etli</name>
    <dbReference type="NCBI Taxonomy" id="29449"/>
    <lineage>
        <taxon>Bacteria</taxon>
        <taxon>Pseudomonadati</taxon>
        <taxon>Pseudomonadota</taxon>
        <taxon>Alphaproteobacteria</taxon>
        <taxon>Hyphomicrobiales</taxon>
        <taxon>Rhizobiaceae</taxon>
        <taxon>Rhizobium/Agrobacterium group</taxon>
        <taxon>Rhizobium</taxon>
    </lineage>
</organism>
<evidence type="ECO:0000256" key="2">
    <source>
        <dbReference type="ARBA" id="ARBA00023125"/>
    </source>
</evidence>
<dbReference type="InterPro" id="IPR036390">
    <property type="entry name" value="WH_DNA-bd_sf"/>
</dbReference>
<evidence type="ECO:0000259" key="5">
    <source>
        <dbReference type="PROSITE" id="PS51078"/>
    </source>
</evidence>
<dbReference type="Proteomes" id="UP000194159">
    <property type="component" value="Plasmid pRetNXC12e"/>
</dbReference>
<accession>A0AAN1ENU8</accession>
<dbReference type="Gene3D" id="1.10.10.10">
    <property type="entry name" value="Winged helix-like DNA-binding domain superfamily/Winged helix DNA-binding domain"/>
    <property type="match status" value="1"/>
</dbReference>
<dbReference type="PANTHER" id="PTHR30136:SF24">
    <property type="entry name" value="HTH-TYPE TRANSCRIPTIONAL REPRESSOR ALLR"/>
    <property type="match status" value="1"/>
</dbReference>
<geneLocation type="plasmid" evidence="7">
    <name>pretnxc12e</name>
</geneLocation>
<dbReference type="InterPro" id="IPR050707">
    <property type="entry name" value="HTH_MetabolicPath_Reg"/>
</dbReference>
<proteinExistence type="predicted"/>
<dbReference type="Gene3D" id="3.30.450.40">
    <property type="match status" value="1"/>
</dbReference>
<keyword evidence="1" id="KW-0805">Transcription regulation</keyword>
<dbReference type="PROSITE" id="PS51078">
    <property type="entry name" value="ICLR_ED"/>
    <property type="match status" value="1"/>
</dbReference>
<keyword evidence="6" id="KW-0614">Plasmid</keyword>
<dbReference type="PROSITE" id="PS51077">
    <property type="entry name" value="HTH_ICLR"/>
    <property type="match status" value="1"/>
</dbReference>
<dbReference type="SUPFAM" id="SSF55781">
    <property type="entry name" value="GAF domain-like"/>
    <property type="match status" value="1"/>
</dbReference>
<evidence type="ECO:0000259" key="4">
    <source>
        <dbReference type="PROSITE" id="PS51077"/>
    </source>
</evidence>
<sequence>MWERSLAEISQTGDLMLTVLETVAHGGPINAADIARVCDINRTVAHRLLSTLETRAYVRRGPKGYALGGAVVNLARHLENDISTVARPQMEKLAERVGETVVLHCVDKDQAMVVEQALGEKYLVRVQHTPGSRHPLFLGASGWSLLAFQDDKTIARVLKKAPDPKIARKRIDEIRSQRYAISHDELQMGVHGISAPLFDATELCVASIAILVPADRSERLQAMLPHLIETATTITNELQQPAAWGDGAIRK</sequence>
<keyword evidence="2" id="KW-0238">DNA-binding</keyword>
<dbReference type="Pfam" id="PF01614">
    <property type="entry name" value="IclR_C"/>
    <property type="match status" value="1"/>
</dbReference>
<dbReference type="InterPro" id="IPR036388">
    <property type="entry name" value="WH-like_DNA-bd_sf"/>
</dbReference>
<gene>
    <name evidence="6" type="ORF">NXC12_PE00832</name>
</gene>
<evidence type="ECO:0000313" key="7">
    <source>
        <dbReference type="Proteomes" id="UP000194159"/>
    </source>
</evidence>
<evidence type="ECO:0000313" key="6">
    <source>
        <dbReference type="EMBL" id="ARQ14425.1"/>
    </source>
</evidence>
<reference evidence="6 7" key="1">
    <citation type="submission" date="2017-04" db="EMBL/GenBank/DDBJ databases">
        <title>Complete genome sequences of Rhizobium genomic linages associated to common bean (phaseolus vulgaris).</title>
        <authorList>
            <person name="Santamaria R.I."/>
            <person name="Bustos P."/>
            <person name="Perez-Carrascal O."/>
            <person name="Martinez-Flores I."/>
            <person name="Juarez S."/>
            <person name="Lozano L."/>
            <person name="Miranda F."/>
            <person name="Vinuesa P."/>
            <person name="Martinez-Romero E."/>
            <person name="Cevallos M.A."/>
            <person name="Romero D."/>
            <person name="Davila G."/>
            <person name="Gonzalez V."/>
        </authorList>
    </citation>
    <scope>NUCLEOTIDE SEQUENCE [LARGE SCALE GENOMIC DNA]</scope>
    <source>
        <strain evidence="6 7">NXC12</strain>
        <plasmid evidence="7">pretnxc12e</plasmid>
    </source>
</reference>
<name>A0AAN1ENU8_RHIET</name>
<dbReference type="SUPFAM" id="SSF46785">
    <property type="entry name" value="Winged helix' DNA-binding domain"/>
    <property type="match status" value="1"/>
</dbReference>
<dbReference type="InterPro" id="IPR014757">
    <property type="entry name" value="Tscrpt_reg_IclR_C"/>
</dbReference>
<keyword evidence="3" id="KW-0804">Transcription</keyword>
<dbReference type="Pfam" id="PF09339">
    <property type="entry name" value="HTH_IclR"/>
    <property type="match status" value="1"/>
</dbReference>
<dbReference type="InterPro" id="IPR029016">
    <property type="entry name" value="GAF-like_dom_sf"/>
</dbReference>
<feature type="domain" description="HTH iclR-type" evidence="4">
    <location>
        <begin position="10"/>
        <end position="69"/>
    </location>
</feature>
<dbReference type="AlphaFoldDB" id="A0AAN1ENU8"/>
<dbReference type="EMBL" id="CP020911">
    <property type="protein sequence ID" value="ARQ14425.1"/>
    <property type="molecule type" value="Genomic_DNA"/>
</dbReference>